<comment type="caution">
    <text evidence="8">The sequence shown here is derived from an EMBL/GenBank/DDBJ whole genome shotgun (WGS) entry which is preliminary data.</text>
</comment>
<evidence type="ECO:0000256" key="1">
    <source>
        <dbReference type="ARBA" id="ARBA00004635"/>
    </source>
</evidence>
<evidence type="ECO:0000313" key="9">
    <source>
        <dbReference type="Proteomes" id="UP000634011"/>
    </source>
</evidence>
<protein>
    <recommendedName>
        <fullName evidence="6">Lipoprotein</fullName>
    </recommendedName>
</protein>
<evidence type="ECO:0000256" key="4">
    <source>
        <dbReference type="ARBA" id="ARBA00023139"/>
    </source>
</evidence>
<comment type="similarity">
    <text evidence="6">Belongs to the nlpA lipoprotein family.</text>
</comment>
<keyword evidence="3" id="KW-0472">Membrane</keyword>
<name>A0A923KRK2_9BURK</name>
<keyword evidence="2 7" id="KW-0732">Signal</keyword>
<feature type="chain" id="PRO_5037503639" description="Lipoprotein" evidence="7">
    <location>
        <begin position="35"/>
        <end position="274"/>
    </location>
</feature>
<accession>A0A923KRK2</accession>
<evidence type="ECO:0000313" key="8">
    <source>
        <dbReference type="EMBL" id="MBC3864116.1"/>
    </source>
</evidence>
<evidence type="ECO:0000256" key="2">
    <source>
        <dbReference type="ARBA" id="ARBA00022729"/>
    </source>
</evidence>
<comment type="subcellular location">
    <subcellularLocation>
        <location evidence="1">Membrane</location>
        <topology evidence="1">Lipid-anchor</topology>
    </subcellularLocation>
</comment>
<evidence type="ECO:0000256" key="3">
    <source>
        <dbReference type="ARBA" id="ARBA00023136"/>
    </source>
</evidence>
<evidence type="ECO:0000256" key="6">
    <source>
        <dbReference type="PIRNR" id="PIRNR002854"/>
    </source>
</evidence>
<proteinExistence type="inferred from homology"/>
<organism evidence="8 9">
    <name type="scientific">Undibacterium jejuense</name>
    <dbReference type="NCBI Taxonomy" id="1344949"/>
    <lineage>
        <taxon>Bacteria</taxon>
        <taxon>Pseudomonadati</taxon>
        <taxon>Pseudomonadota</taxon>
        <taxon>Betaproteobacteria</taxon>
        <taxon>Burkholderiales</taxon>
        <taxon>Oxalobacteraceae</taxon>
        <taxon>Undibacterium</taxon>
    </lineage>
</organism>
<dbReference type="SUPFAM" id="SSF53850">
    <property type="entry name" value="Periplasmic binding protein-like II"/>
    <property type="match status" value="1"/>
</dbReference>
<reference evidence="8" key="1">
    <citation type="submission" date="2020-08" db="EMBL/GenBank/DDBJ databases">
        <title>Novel species isolated from subtropical streams in China.</title>
        <authorList>
            <person name="Lu H."/>
        </authorList>
    </citation>
    <scope>NUCLEOTIDE SEQUENCE</scope>
    <source>
        <strain evidence="8">KACC 12607</strain>
    </source>
</reference>
<dbReference type="CDD" id="cd13597">
    <property type="entry name" value="PBP2_lipoprotein_Tp32"/>
    <property type="match status" value="1"/>
</dbReference>
<dbReference type="InterPro" id="IPR004872">
    <property type="entry name" value="Lipoprotein_NlpA"/>
</dbReference>
<dbReference type="AlphaFoldDB" id="A0A923KRK2"/>
<feature type="signal peptide" evidence="7">
    <location>
        <begin position="1"/>
        <end position="34"/>
    </location>
</feature>
<dbReference type="Pfam" id="PF03180">
    <property type="entry name" value="Lipoprotein_9"/>
    <property type="match status" value="1"/>
</dbReference>
<keyword evidence="4" id="KW-0564">Palmitate</keyword>
<evidence type="ECO:0000256" key="7">
    <source>
        <dbReference type="SAM" id="SignalP"/>
    </source>
</evidence>
<dbReference type="PANTHER" id="PTHR30429:SF0">
    <property type="entry name" value="METHIONINE-BINDING LIPOPROTEIN METQ"/>
    <property type="match status" value="1"/>
</dbReference>
<dbReference type="Proteomes" id="UP000634011">
    <property type="component" value="Unassembled WGS sequence"/>
</dbReference>
<dbReference type="EMBL" id="JACOFV010000022">
    <property type="protein sequence ID" value="MBC3864116.1"/>
    <property type="molecule type" value="Genomic_DNA"/>
</dbReference>
<dbReference type="RefSeq" id="WP_186914056.1">
    <property type="nucleotide sequence ID" value="NZ_JACOFV010000022.1"/>
</dbReference>
<sequence>MKLSFQQKIKHSVRTAVAASLTVASVFATGMAHAADVLTIAASPVPHAEILEFIKPQLAKEGVDLKVKVFTDYIQPAVQVNEKHLDGNFFLHQPYLNEFKKSHSNDIEVPVAKVHVEPFAAYSTKYKKVADIPNGATVAIPNDPSNSGRALLLLAKQGLLTLKDPSNISATKKDIIANPKNLKFKELEAATLPRVLNQVDLALINTNYAIEAKLNPVKDSLFIEDANSPYANLLVARDDNKNSPAFKKLIAALQSPEVKKFIEEKYKGAVVPAF</sequence>
<dbReference type="PANTHER" id="PTHR30429">
    <property type="entry name" value="D-METHIONINE-BINDING LIPOPROTEIN METQ"/>
    <property type="match status" value="1"/>
</dbReference>
<keyword evidence="5 6" id="KW-0449">Lipoprotein</keyword>
<gene>
    <name evidence="8" type="ORF">H8K32_18565</name>
</gene>
<dbReference type="PIRSF" id="PIRSF002854">
    <property type="entry name" value="MetQ"/>
    <property type="match status" value="1"/>
</dbReference>
<dbReference type="GO" id="GO:0016020">
    <property type="term" value="C:membrane"/>
    <property type="evidence" value="ECO:0007669"/>
    <property type="project" value="UniProtKB-SubCell"/>
</dbReference>
<evidence type="ECO:0000256" key="5">
    <source>
        <dbReference type="ARBA" id="ARBA00023288"/>
    </source>
</evidence>
<dbReference type="Gene3D" id="3.40.190.10">
    <property type="entry name" value="Periplasmic binding protein-like II"/>
    <property type="match status" value="2"/>
</dbReference>
<keyword evidence="9" id="KW-1185">Reference proteome</keyword>